<organism evidence="2 3">
    <name type="scientific">Eremococcus coleocola ACS-139-V-Col8</name>
    <dbReference type="NCBI Taxonomy" id="908337"/>
    <lineage>
        <taxon>Bacteria</taxon>
        <taxon>Bacillati</taxon>
        <taxon>Bacillota</taxon>
        <taxon>Bacilli</taxon>
        <taxon>Lactobacillales</taxon>
        <taxon>Aerococcaceae</taxon>
        <taxon>Eremococcus</taxon>
    </lineage>
</organism>
<proteinExistence type="predicted"/>
<dbReference type="Gene3D" id="1.10.1760.20">
    <property type="match status" value="1"/>
</dbReference>
<feature type="transmembrane region" description="Helical" evidence="1">
    <location>
        <begin position="102"/>
        <end position="121"/>
    </location>
</feature>
<evidence type="ECO:0000313" key="2">
    <source>
        <dbReference type="EMBL" id="EFR31536.1"/>
    </source>
</evidence>
<protein>
    <submittedName>
        <fullName evidence="2">Protein ThiW</fullName>
    </submittedName>
</protein>
<keyword evidence="1" id="KW-1133">Transmembrane helix</keyword>
<name>E4KND4_9LACT</name>
<feature type="transmembrane region" description="Helical" evidence="1">
    <location>
        <begin position="127"/>
        <end position="151"/>
    </location>
</feature>
<feature type="transmembrane region" description="Helical" evidence="1">
    <location>
        <begin position="38"/>
        <end position="65"/>
    </location>
</feature>
<accession>E4KND4</accession>
<keyword evidence="1" id="KW-0812">Transmembrane</keyword>
<dbReference type="InterPro" id="IPR012652">
    <property type="entry name" value="ThiW"/>
</dbReference>
<dbReference type="Pfam" id="PF09512">
    <property type="entry name" value="ThiW"/>
    <property type="match status" value="1"/>
</dbReference>
<evidence type="ECO:0000313" key="3">
    <source>
        <dbReference type="Proteomes" id="UP000005990"/>
    </source>
</evidence>
<sequence length="188" mass="20238">MKHISTEKVMVVAIMIAIDFVLSPLFRIEGMAPMSSVVNIIGAVLMGPLYVTIMATVCGVLRMLLLGIPPLALTGAVFGALLAGWGYHGLNKSIYGAMLGEILGTGIIGSLLSYPVMVWFTGVKTNLFWLVYTPRFLGATLIGSAIAFFALKKFLKVSRFKQIQANFGTLKVTPAKSGLRPVQKEVQS</sequence>
<feature type="transmembrane region" description="Helical" evidence="1">
    <location>
        <begin position="6"/>
        <end position="26"/>
    </location>
</feature>
<dbReference type="Proteomes" id="UP000005990">
    <property type="component" value="Unassembled WGS sequence"/>
</dbReference>
<dbReference type="PIRSF" id="PIRSF024534">
    <property type="entry name" value="ThiW"/>
    <property type="match status" value="1"/>
</dbReference>
<keyword evidence="3" id="KW-1185">Reference proteome</keyword>
<dbReference type="AlphaFoldDB" id="E4KND4"/>
<dbReference type="eggNOG" id="COG4732">
    <property type="taxonomic scope" value="Bacteria"/>
</dbReference>
<dbReference type="EMBL" id="AENN01000010">
    <property type="protein sequence ID" value="EFR31536.1"/>
    <property type="molecule type" value="Genomic_DNA"/>
</dbReference>
<comment type="caution">
    <text evidence="2">The sequence shown here is derived from an EMBL/GenBank/DDBJ whole genome shotgun (WGS) entry which is preliminary data.</text>
</comment>
<dbReference type="STRING" id="908337.HMPREF9257_0482"/>
<dbReference type="NCBIfam" id="TIGR02359">
    <property type="entry name" value="thiW"/>
    <property type="match status" value="1"/>
</dbReference>
<reference evidence="2 3" key="1">
    <citation type="submission" date="2010-10" db="EMBL/GenBank/DDBJ databases">
        <authorList>
            <person name="Durkin A.S."/>
            <person name="Madupu R."/>
            <person name="Torralba M."/>
            <person name="Gillis M."/>
            <person name="Methe B."/>
            <person name="Sutton G."/>
            <person name="Nelson K.E."/>
        </authorList>
    </citation>
    <scope>NUCLEOTIDE SEQUENCE [LARGE SCALE GENOMIC DNA]</scope>
    <source>
        <strain evidence="2 3">ACS-139-V-Col8</strain>
    </source>
</reference>
<keyword evidence="1" id="KW-0472">Membrane</keyword>
<gene>
    <name evidence="2" type="primary">thiW</name>
    <name evidence="2" type="ORF">HMPREF9257_0482</name>
</gene>
<feature type="transmembrane region" description="Helical" evidence="1">
    <location>
        <begin position="71"/>
        <end position="90"/>
    </location>
</feature>
<evidence type="ECO:0000256" key="1">
    <source>
        <dbReference type="SAM" id="Phobius"/>
    </source>
</evidence>
<dbReference type="RefSeq" id="WP_006417981.1">
    <property type="nucleotide sequence ID" value="NZ_AENN01000010.1"/>
</dbReference>